<feature type="domain" description="Methylamine utilisation protein MauE" evidence="10">
    <location>
        <begin position="106"/>
        <end position="228"/>
    </location>
</feature>
<dbReference type="InterPro" id="IPR014025">
    <property type="entry name" value="Glutaredoxin_subgr"/>
</dbReference>
<dbReference type="PRINTS" id="PR00160">
    <property type="entry name" value="GLUTAREDOXIN"/>
</dbReference>
<feature type="transmembrane region" description="Helical" evidence="8">
    <location>
        <begin position="145"/>
        <end position="163"/>
    </location>
</feature>
<comment type="caution">
    <text evidence="11">The sequence shown here is derived from an EMBL/GenBank/DDBJ whole genome shotgun (WGS) entry which is preliminary data.</text>
</comment>
<protein>
    <recommendedName>
        <fullName evidence="4">Methylamine utilization protein MauE</fullName>
    </recommendedName>
</protein>
<evidence type="ECO:0000256" key="7">
    <source>
        <dbReference type="ARBA" id="ARBA00023136"/>
    </source>
</evidence>
<feature type="transmembrane region" description="Helical" evidence="8">
    <location>
        <begin position="211"/>
        <end position="228"/>
    </location>
</feature>
<dbReference type="EMBL" id="JBELOE010000239">
    <property type="protein sequence ID" value="MER2492930.1"/>
    <property type="molecule type" value="Genomic_DNA"/>
</dbReference>
<evidence type="ECO:0000313" key="12">
    <source>
        <dbReference type="Proteomes" id="UP001467690"/>
    </source>
</evidence>
<feature type="transmembrane region" description="Helical" evidence="8">
    <location>
        <begin position="170"/>
        <end position="191"/>
    </location>
</feature>
<evidence type="ECO:0000259" key="10">
    <source>
        <dbReference type="Pfam" id="PF07291"/>
    </source>
</evidence>
<dbReference type="PROSITE" id="PS51354">
    <property type="entry name" value="GLUTAREDOXIN_2"/>
    <property type="match status" value="1"/>
</dbReference>
<dbReference type="Pfam" id="PF07291">
    <property type="entry name" value="MauE"/>
    <property type="match status" value="1"/>
</dbReference>
<keyword evidence="12" id="KW-1185">Reference proteome</keyword>
<comment type="function">
    <text evidence="1">May be specifically involved in the processing, transport, and/or maturation of the MADH beta-subunit.</text>
</comment>
<dbReference type="SUPFAM" id="SSF52833">
    <property type="entry name" value="Thioredoxin-like"/>
    <property type="match status" value="1"/>
</dbReference>
<dbReference type="Proteomes" id="UP001467690">
    <property type="component" value="Unassembled WGS sequence"/>
</dbReference>
<dbReference type="InterPro" id="IPR009908">
    <property type="entry name" value="Methylamine_util_MauE"/>
</dbReference>
<reference evidence="11 12" key="1">
    <citation type="submission" date="2024-06" db="EMBL/GenBank/DDBJ databases">
        <authorList>
            <person name="Chen R.Y."/>
        </authorList>
    </citation>
    <scope>NUCLEOTIDE SEQUENCE [LARGE SCALE GENOMIC DNA]</scope>
    <source>
        <strain evidence="11 12">D2</strain>
    </source>
</reference>
<dbReference type="RefSeq" id="WP_350402383.1">
    <property type="nucleotide sequence ID" value="NZ_JBELOE010000239.1"/>
</dbReference>
<feature type="domain" description="Glutaredoxin" evidence="9">
    <location>
        <begin position="5"/>
        <end position="63"/>
    </location>
</feature>
<comment type="pathway">
    <text evidence="3">One-carbon metabolism; methylamine degradation.</text>
</comment>
<dbReference type="InterPro" id="IPR036249">
    <property type="entry name" value="Thioredoxin-like_sf"/>
</dbReference>
<evidence type="ECO:0000256" key="4">
    <source>
        <dbReference type="ARBA" id="ARBA00019078"/>
    </source>
</evidence>
<dbReference type="Gene3D" id="3.40.30.10">
    <property type="entry name" value="Glutaredoxin"/>
    <property type="match status" value="1"/>
</dbReference>
<gene>
    <name evidence="11" type="ORF">ABS311_13690</name>
</gene>
<comment type="subcellular location">
    <subcellularLocation>
        <location evidence="2">Membrane</location>
        <topology evidence="2">Multi-pass membrane protein</topology>
    </subcellularLocation>
</comment>
<dbReference type="Pfam" id="PF00462">
    <property type="entry name" value="Glutaredoxin"/>
    <property type="match status" value="1"/>
</dbReference>
<evidence type="ECO:0000256" key="1">
    <source>
        <dbReference type="ARBA" id="ARBA00003475"/>
    </source>
</evidence>
<keyword evidence="7 8" id="KW-0472">Membrane</keyword>
<name>A0ABV1RJ80_9ALTE</name>
<evidence type="ECO:0000256" key="8">
    <source>
        <dbReference type="SAM" id="Phobius"/>
    </source>
</evidence>
<keyword evidence="6 8" id="KW-1133">Transmembrane helix</keyword>
<feature type="transmembrane region" description="Helical" evidence="8">
    <location>
        <begin position="86"/>
        <end position="103"/>
    </location>
</feature>
<proteinExistence type="predicted"/>
<sequence length="229" mass="25562">MATEITIYRKRMCPYGQRAADLLRKQKLDFQDHLFEDKDEEIEFKETHKVKTTPQIFIGNKRIGGYQELAEYFNVLPKQSSKLNPYLPVIAIFSITLLMAIATETALRGFMGYSLCVLACLKLMDIQAFIEGFKQYDFLAKPVPIYAKIYPFAELAVGLGLLAKILPIAVAFIAIFIGTVGGISIIKAVYIDKKDLNCACVGGNSNVPLGFVSFTENLMMLLMGLVLII</sequence>
<evidence type="ECO:0000256" key="2">
    <source>
        <dbReference type="ARBA" id="ARBA00004141"/>
    </source>
</evidence>
<evidence type="ECO:0000256" key="3">
    <source>
        <dbReference type="ARBA" id="ARBA00004856"/>
    </source>
</evidence>
<accession>A0ABV1RJ80</accession>
<evidence type="ECO:0000256" key="6">
    <source>
        <dbReference type="ARBA" id="ARBA00022989"/>
    </source>
</evidence>
<evidence type="ECO:0000259" key="9">
    <source>
        <dbReference type="Pfam" id="PF00462"/>
    </source>
</evidence>
<evidence type="ECO:0000313" key="11">
    <source>
        <dbReference type="EMBL" id="MER2492930.1"/>
    </source>
</evidence>
<dbReference type="InterPro" id="IPR002109">
    <property type="entry name" value="Glutaredoxin"/>
</dbReference>
<evidence type="ECO:0000256" key="5">
    <source>
        <dbReference type="ARBA" id="ARBA00022692"/>
    </source>
</evidence>
<organism evidence="11 12">
    <name type="scientific">Catenovulum sediminis</name>
    <dbReference type="NCBI Taxonomy" id="1740262"/>
    <lineage>
        <taxon>Bacteria</taxon>
        <taxon>Pseudomonadati</taxon>
        <taxon>Pseudomonadota</taxon>
        <taxon>Gammaproteobacteria</taxon>
        <taxon>Alteromonadales</taxon>
        <taxon>Alteromonadaceae</taxon>
        <taxon>Catenovulum</taxon>
    </lineage>
</organism>
<keyword evidence="5 8" id="KW-0812">Transmembrane</keyword>